<gene>
    <name evidence="2" type="ORF">METZ01_LOCUS49014</name>
</gene>
<organism evidence="2">
    <name type="scientific">marine metagenome</name>
    <dbReference type="NCBI Taxonomy" id="408172"/>
    <lineage>
        <taxon>unclassified sequences</taxon>
        <taxon>metagenomes</taxon>
        <taxon>ecological metagenomes</taxon>
    </lineage>
</organism>
<dbReference type="AlphaFoldDB" id="A0A381RWD4"/>
<evidence type="ECO:0000259" key="1">
    <source>
        <dbReference type="Pfam" id="PF01370"/>
    </source>
</evidence>
<proteinExistence type="predicted"/>
<evidence type="ECO:0000313" key="2">
    <source>
        <dbReference type="EMBL" id="SUZ96160.1"/>
    </source>
</evidence>
<dbReference type="Pfam" id="PF01370">
    <property type="entry name" value="Epimerase"/>
    <property type="match status" value="1"/>
</dbReference>
<dbReference type="InterPro" id="IPR036291">
    <property type="entry name" value="NAD(P)-bd_dom_sf"/>
</dbReference>
<dbReference type="PANTHER" id="PTHR43245:SF58">
    <property type="entry name" value="BLL5923 PROTEIN"/>
    <property type="match status" value="1"/>
</dbReference>
<dbReference type="EMBL" id="UINC01002388">
    <property type="protein sequence ID" value="SUZ96160.1"/>
    <property type="molecule type" value="Genomic_DNA"/>
</dbReference>
<sequence length="304" mass="34128">MQKILVTGATGFVGQHLIEYLKLDGYNIRAISRKLIPGVDTVICDFLEDDIPENALKDIDIVFHLAGYAHDLKNEPGIEQTYQKINVNVTVDLLSLSAKHNVKKFIFVSSAKAGGSPVRGVCAAEKDQNDPAGIYGKTKREAELKILEKGRKSSTHVSILRPALIYGPKVKGNLQLMMQGIKKGWFPPLPETGNQRSMIHVDDVVQALLLLASDQRSNDEIFIVTDGKTYSSRDIYEIMCSTLDKRIPRWFVPQFLFNVIASISSHLRYRIDKLLGDECYSSKKIQSIGFKAKKTLKDMHETDY</sequence>
<dbReference type="PANTHER" id="PTHR43245">
    <property type="entry name" value="BIFUNCTIONAL POLYMYXIN RESISTANCE PROTEIN ARNA"/>
    <property type="match status" value="1"/>
</dbReference>
<dbReference type="InterPro" id="IPR050177">
    <property type="entry name" value="Lipid_A_modif_metabolic_enz"/>
</dbReference>
<dbReference type="InterPro" id="IPR001509">
    <property type="entry name" value="Epimerase_deHydtase"/>
</dbReference>
<reference evidence="2" key="1">
    <citation type="submission" date="2018-05" db="EMBL/GenBank/DDBJ databases">
        <authorList>
            <person name="Lanie J.A."/>
            <person name="Ng W.-L."/>
            <person name="Kazmierczak K.M."/>
            <person name="Andrzejewski T.M."/>
            <person name="Davidsen T.M."/>
            <person name="Wayne K.J."/>
            <person name="Tettelin H."/>
            <person name="Glass J.I."/>
            <person name="Rusch D."/>
            <person name="Podicherti R."/>
            <person name="Tsui H.-C.T."/>
            <person name="Winkler M.E."/>
        </authorList>
    </citation>
    <scope>NUCLEOTIDE SEQUENCE</scope>
</reference>
<accession>A0A381RWD4</accession>
<dbReference type="Gene3D" id="3.40.50.720">
    <property type="entry name" value="NAD(P)-binding Rossmann-like Domain"/>
    <property type="match status" value="1"/>
</dbReference>
<protein>
    <recommendedName>
        <fullName evidence="1">NAD-dependent epimerase/dehydratase domain-containing protein</fullName>
    </recommendedName>
</protein>
<name>A0A381RWD4_9ZZZZ</name>
<feature type="domain" description="NAD-dependent epimerase/dehydratase" evidence="1">
    <location>
        <begin position="4"/>
        <end position="218"/>
    </location>
</feature>
<dbReference type="SUPFAM" id="SSF51735">
    <property type="entry name" value="NAD(P)-binding Rossmann-fold domains"/>
    <property type="match status" value="1"/>
</dbReference>